<protein>
    <submittedName>
        <fullName evidence="1">2,3-cyclic-nucleotide 2-phosphodiesterase</fullName>
    </submittedName>
</protein>
<reference evidence="1 2" key="1">
    <citation type="journal article" date="2008" name="PLoS ONE">
        <title>Environmental adaptation: genomic analysis of the piezotolerant and psychrotolerant deep-sea iron reducing bacterium Shewanella piezotolerans WP3.</title>
        <authorList>
            <person name="Wang F."/>
            <person name="Wang J."/>
            <person name="Jian H."/>
            <person name="Zhang B."/>
            <person name="Li S."/>
            <person name="Wang F."/>
            <person name="Zeng X."/>
            <person name="Gao L."/>
            <person name="Bartlett D.H."/>
            <person name="Yu J."/>
            <person name="Hu S."/>
            <person name="Xiao X."/>
        </authorList>
    </citation>
    <scope>NUCLEOTIDE SEQUENCE [LARGE SCALE GENOMIC DNA]</scope>
    <source>
        <strain evidence="2">WP3 / JCM 13877</strain>
    </source>
</reference>
<dbReference type="eggNOG" id="COG0737">
    <property type="taxonomic scope" value="Bacteria"/>
</dbReference>
<dbReference type="HOGENOM" id="CLU_2571956_0_0_6"/>
<organism evidence="1 2">
    <name type="scientific">Shewanella piezotolerans (strain WP3 / JCM 13877)</name>
    <dbReference type="NCBI Taxonomy" id="225849"/>
    <lineage>
        <taxon>Bacteria</taxon>
        <taxon>Pseudomonadati</taxon>
        <taxon>Pseudomonadota</taxon>
        <taxon>Gammaproteobacteria</taxon>
        <taxon>Alteromonadales</taxon>
        <taxon>Shewanellaceae</taxon>
        <taxon>Shewanella</taxon>
    </lineage>
</organism>
<dbReference type="EMBL" id="CP000472">
    <property type="protein sequence ID" value="ACJ29691.1"/>
    <property type="molecule type" value="Genomic_DNA"/>
</dbReference>
<dbReference type="KEGG" id="swp:swp_2971"/>
<sequence length="81" mass="8883">MASWGLNKYKRMDMLNKKVLAVVIAASLGLTACGSDDDDNKVSEVQVDLRILETSDLHTNIMDFNYYSGKEDPTIGLAKSG</sequence>
<evidence type="ECO:0000313" key="1">
    <source>
        <dbReference type="EMBL" id="ACJ29691.1"/>
    </source>
</evidence>
<keyword evidence="2" id="KW-1185">Reference proteome</keyword>
<dbReference type="Proteomes" id="UP000000753">
    <property type="component" value="Chromosome"/>
</dbReference>
<name>B8CR19_SHEPW</name>
<accession>B8CR19</accession>
<gene>
    <name evidence="1" type="ordered locus">swp_2971</name>
</gene>
<dbReference type="AlphaFoldDB" id="B8CR19"/>
<evidence type="ECO:0000313" key="2">
    <source>
        <dbReference type="Proteomes" id="UP000000753"/>
    </source>
</evidence>
<proteinExistence type="predicted"/>